<name>A0ABS5QJM6_9BACT</name>
<dbReference type="Gene3D" id="3.30.540.10">
    <property type="entry name" value="Fructose-1,6-Bisphosphatase, subunit A, domain 1"/>
    <property type="match status" value="1"/>
</dbReference>
<dbReference type="InterPro" id="IPR000760">
    <property type="entry name" value="Inositol_monophosphatase-like"/>
</dbReference>
<comment type="catalytic activity">
    <reaction evidence="1">
        <text>adenosine 3',5'-bisphosphate + H2O = AMP + phosphate</text>
        <dbReference type="Rhea" id="RHEA:10040"/>
        <dbReference type="ChEBI" id="CHEBI:15377"/>
        <dbReference type="ChEBI" id="CHEBI:43474"/>
        <dbReference type="ChEBI" id="CHEBI:58343"/>
        <dbReference type="ChEBI" id="CHEBI:456215"/>
        <dbReference type="EC" id="3.1.3.7"/>
    </reaction>
</comment>
<keyword evidence="2" id="KW-0479">Metal-binding</keyword>
<dbReference type="InterPro" id="IPR020550">
    <property type="entry name" value="Inositol_monophosphatase_CS"/>
</dbReference>
<keyword evidence="7" id="KW-0378">Hydrolase</keyword>
<dbReference type="PROSITE" id="PS00630">
    <property type="entry name" value="IMP_2"/>
    <property type="match status" value="1"/>
</dbReference>
<keyword evidence="3" id="KW-0460">Magnesium</keyword>
<comment type="caution">
    <text evidence="7">The sequence shown here is derived from an EMBL/GenBank/DDBJ whole genome shotgun (WGS) entry which is preliminary data.</text>
</comment>
<evidence type="ECO:0000256" key="6">
    <source>
        <dbReference type="ARBA" id="ARBA00044544"/>
    </source>
</evidence>
<dbReference type="Pfam" id="PF00459">
    <property type="entry name" value="Inositol_P"/>
    <property type="match status" value="1"/>
</dbReference>
<proteinExistence type="predicted"/>
<dbReference type="PANTHER" id="PTHR43028">
    <property type="entry name" value="3'(2'),5'-BISPHOSPHATE NUCLEOTIDASE 1"/>
    <property type="match status" value="1"/>
</dbReference>
<evidence type="ECO:0000256" key="2">
    <source>
        <dbReference type="ARBA" id="ARBA00022723"/>
    </source>
</evidence>
<dbReference type="SUPFAM" id="SSF56655">
    <property type="entry name" value="Carbohydrate phosphatase"/>
    <property type="match status" value="1"/>
</dbReference>
<gene>
    <name evidence="7" type="ORF">VAMP_2n520</name>
</gene>
<dbReference type="RefSeq" id="WP_213348000.1">
    <property type="nucleotide sequence ID" value="NZ_JAEDAM010000001.1"/>
</dbReference>
<evidence type="ECO:0000256" key="3">
    <source>
        <dbReference type="ARBA" id="ARBA00022842"/>
    </source>
</evidence>
<evidence type="ECO:0000256" key="5">
    <source>
        <dbReference type="ARBA" id="ARBA00042530"/>
    </source>
</evidence>
<evidence type="ECO:0000313" key="7">
    <source>
        <dbReference type="EMBL" id="MBS8121462.1"/>
    </source>
</evidence>
<dbReference type="InterPro" id="IPR020583">
    <property type="entry name" value="Inositol_monoP_metal-BS"/>
</dbReference>
<sequence length="257" mass="29059">MNNIEIAKKAVSQAGKEIMKIYNKDYDIKYKDDKSPFTEADKKANEILISYFEKTNIKIFSEEIKDSFKNRKDEEYLWIIDPIDGTKDFINKTGEFSIMVGLVYQNNPILGAIYVPNEDKLYFAEKGKGTYLEQNGNTKNIKIDKSKKQILTSRNHTSNIELDLINKLELENIPCGSIGVKLGLISEGKAGNYINLSNKLGQWDGCGPHIILQEAGGEITDKFGNTIKYNQESTNLENGFIATNGIFHKEILNSINK</sequence>
<accession>A0ABS5QJM6</accession>
<dbReference type="GO" id="GO:0008441">
    <property type="term" value="F:3'(2'),5'-bisphosphate nucleotidase activity"/>
    <property type="evidence" value="ECO:0007669"/>
    <property type="project" value="UniProtKB-EC"/>
</dbReference>
<dbReference type="Proteomes" id="UP000680365">
    <property type="component" value="Unassembled WGS sequence"/>
</dbReference>
<dbReference type="InterPro" id="IPR050725">
    <property type="entry name" value="CysQ/Inositol_MonoPase"/>
</dbReference>
<keyword evidence="8" id="KW-1185">Reference proteome</keyword>
<dbReference type="Gene3D" id="3.40.190.80">
    <property type="match status" value="1"/>
</dbReference>
<protein>
    <recommendedName>
        <fullName evidence="4">3'(2'),5-bisphosphonucleoside 3'(2')-phosphohydrolase</fullName>
    </recommendedName>
    <alternativeName>
        <fullName evidence="6">3'-phosphoadenosine 5'-phosphate phosphatase</fullName>
    </alternativeName>
    <alternativeName>
        <fullName evidence="5">DPNPase</fullName>
    </alternativeName>
</protein>
<dbReference type="PANTHER" id="PTHR43028:SF5">
    <property type="entry name" value="3'(2'),5'-BISPHOSPHATE NUCLEOTIDASE 1"/>
    <property type="match status" value="1"/>
</dbReference>
<evidence type="ECO:0000256" key="4">
    <source>
        <dbReference type="ARBA" id="ARBA00041694"/>
    </source>
</evidence>
<dbReference type="CDD" id="cd01638">
    <property type="entry name" value="CysQ"/>
    <property type="match status" value="1"/>
</dbReference>
<dbReference type="EMBL" id="JAEDAM010000001">
    <property type="protein sequence ID" value="MBS8121462.1"/>
    <property type="molecule type" value="Genomic_DNA"/>
</dbReference>
<reference evidence="7 8" key="1">
    <citation type="journal article" date="2021" name="Nat. Commun.">
        <title>Reductive evolution and unique predatory mode in the CPR bacterium Vampirococcus lugosii.</title>
        <authorList>
            <person name="Moreira D."/>
            <person name="Zivanovic Y."/>
            <person name="Lopez-Archilla A.I."/>
            <person name="Iniesto M."/>
            <person name="Lopez-Garcia P."/>
        </authorList>
    </citation>
    <scope>NUCLEOTIDE SEQUENCE [LARGE SCALE GENOMIC DNA]</scope>
    <source>
        <strain evidence="7">Chiprana</strain>
    </source>
</reference>
<dbReference type="PRINTS" id="PR00377">
    <property type="entry name" value="IMPHPHTASES"/>
</dbReference>
<evidence type="ECO:0000313" key="8">
    <source>
        <dbReference type="Proteomes" id="UP000680365"/>
    </source>
</evidence>
<organism evidence="7 8">
    <name type="scientific">Candidatus Vampirococcus lugosii</name>
    <dbReference type="NCBI Taxonomy" id="2789015"/>
    <lineage>
        <taxon>Bacteria</taxon>
        <taxon>Candidatus Absconditibacteriota</taxon>
        <taxon>Vampirococcus</taxon>
    </lineage>
</organism>
<dbReference type="PROSITE" id="PS00629">
    <property type="entry name" value="IMP_1"/>
    <property type="match status" value="1"/>
</dbReference>
<evidence type="ECO:0000256" key="1">
    <source>
        <dbReference type="ARBA" id="ARBA00001625"/>
    </source>
</evidence>